<dbReference type="AlphaFoldDB" id="Q7S9Y0"/>
<name>Q7S9Y0_NEUCR</name>
<keyword evidence="3 7" id="KW-0812">Transmembrane</keyword>
<reference evidence="9" key="1">
    <citation type="journal article" date="2003" name="Nature">
        <title>The genome sequence of the filamentous fungus Neurospora crassa.</title>
        <authorList>
            <person name="Galagan J.E."/>
            <person name="Calvo S.E."/>
            <person name="Borkovich K.A."/>
            <person name="Selker E.U."/>
            <person name="Read N.D."/>
            <person name="Jaffe D."/>
            <person name="FitzHugh W."/>
            <person name="Ma L.J."/>
            <person name="Smirnov S."/>
            <person name="Purcell S."/>
            <person name="Rehman B."/>
            <person name="Elkins T."/>
            <person name="Engels R."/>
            <person name="Wang S."/>
            <person name="Nielsen C.B."/>
            <person name="Butler J."/>
            <person name="Endrizzi M."/>
            <person name="Qui D."/>
            <person name="Ianakiev P."/>
            <person name="Bell-Pedersen D."/>
            <person name="Nelson M.A."/>
            <person name="Werner-Washburne M."/>
            <person name="Selitrennikoff C.P."/>
            <person name="Kinsey J.A."/>
            <person name="Braun E.L."/>
            <person name="Zelter A."/>
            <person name="Schulte U."/>
            <person name="Kothe G.O."/>
            <person name="Jedd G."/>
            <person name="Mewes W."/>
            <person name="Staben C."/>
            <person name="Marcotte E."/>
            <person name="Greenberg D."/>
            <person name="Roy A."/>
            <person name="Foley K."/>
            <person name="Naylor J."/>
            <person name="Stange-Thomann N."/>
            <person name="Barrett R."/>
            <person name="Gnerre S."/>
            <person name="Kamal M."/>
            <person name="Kamvysselis M."/>
            <person name="Mauceli E."/>
            <person name="Bielke C."/>
            <person name="Rudd S."/>
            <person name="Frishman D."/>
            <person name="Krystofova S."/>
            <person name="Rasmussen C."/>
            <person name="Metzenberg R.L."/>
            <person name="Perkins D.D."/>
            <person name="Kroken S."/>
            <person name="Cogoni C."/>
            <person name="Macino G."/>
            <person name="Catcheside D."/>
            <person name="Li W."/>
            <person name="Pratt R.J."/>
            <person name="Osmani S.A."/>
            <person name="DeSouza C.P."/>
            <person name="Glass L."/>
            <person name="Orbach M.J."/>
            <person name="Berglund J.A."/>
            <person name="Voelker R."/>
            <person name="Yarden O."/>
            <person name="Plamann M."/>
            <person name="Seiler S."/>
            <person name="Dunlap J."/>
            <person name="Radford A."/>
            <person name="Aramayo R."/>
            <person name="Natvig D.O."/>
            <person name="Alex L.A."/>
            <person name="Mannhaupt G."/>
            <person name="Ebbole D.J."/>
            <person name="Freitag M."/>
            <person name="Paulsen I."/>
            <person name="Sachs M.S."/>
            <person name="Lander E.S."/>
            <person name="Nusbaum C."/>
            <person name="Birren B."/>
        </authorList>
    </citation>
    <scope>NUCLEOTIDE SEQUENCE [LARGE SCALE GENOMIC DNA]</scope>
    <source>
        <strain evidence="9">OR74A</strain>
    </source>
</reference>
<keyword evidence="5 7" id="KW-0472">Membrane</keyword>
<dbReference type="PANTHER" id="PTHR23502">
    <property type="entry name" value="MAJOR FACILITATOR SUPERFAMILY"/>
    <property type="match status" value="1"/>
</dbReference>
<protein>
    <submittedName>
        <fullName evidence="9">MFS transporter</fullName>
    </submittedName>
</protein>
<dbReference type="OrthoDB" id="440553at2759"/>
<feature type="transmembrane region" description="Helical" evidence="7">
    <location>
        <begin position="361"/>
        <end position="386"/>
    </location>
</feature>
<feature type="transmembrane region" description="Helical" evidence="7">
    <location>
        <begin position="139"/>
        <end position="160"/>
    </location>
</feature>
<feature type="compositionally biased region" description="Basic and acidic residues" evidence="6">
    <location>
        <begin position="580"/>
        <end position="594"/>
    </location>
</feature>
<keyword evidence="10" id="KW-1185">Reference proteome</keyword>
<feature type="transmembrane region" description="Helical" evidence="7">
    <location>
        <begin position="230"/>
        <end position="252"/>
    </location>
</feature>
<dbReference type="InParanoid" id="Q7S9Y0"/>
<feature type="transmembrane region" description="Helical" evidence="7">
    <location>
        <begin position="401"/>
        <end position="419"/>
    </location>
</feature>
<dbReference type="GeneID" id="3878586"/>
<dbReference type="HOGENOM" id="CLU_008455_8_4_1"/>
<feature type="compositionally biased region" description="Polar residues" evidence="6">
    <location>
        <begin position="44"/>
        <end position="56"/>
    </location>
</feature>
<sequence>MSGSRPSSLTSEASVGRAVDSSNFPVQVQQPTRAPAQEKEDVISTISPSNDPTTYQPGPVPVPNPDPDPNLDTSDINASQDPEANLTRLSSGPAYTVFPPSTRKWIVTMITFAGFISPMTANIYFPVLDAVARDLNVSISKANLTLTTYMIMQAFSPTLYGDFGDAAGRRPAFIISFIVYICANLGLALQKNYAALLVLRMLQSFGSSGSLALCYAVVADVAVSAERGKYMGFVSAGINIGPSLSPVIGGVIGQYLGWHAIFWFCLIYTGVWLVPYVLLVPETCRNVVGNGSTKPQAWWNMTVVDYVKGRKRRRRRRRHPPGSREEEEEEEEAKRQAERTRPKLRFPNPFNTLKVVFNPDLGLLISYGTMVYLVFILICATLGTQFADRYGYNQLETGLCYLPYGIGCTVAAVVQGRILDWNYRRWAKKMGMTIDYKRGDDLSKFPIERARLQPVIPILGIGVVATIGYAWALETTTHVAGPLVLLFVVGLCVTGSFSLVNTLVVDLYPEAPATAVAATNLVRCLCGAGATAFIEAMLQKMGVGWTFTFWPLVLVVFSPIIYLLVTRGPGWRAQRKARFQRERERREQKERSANEESLESSDNSSASVEKTEEGDGEKRMVDGIFVTEAKKGQGLSS</sequence>
<dbReference type="InterPro" id="IPR020846">
    <property type="entry name" value="MFS_dom"/>
</dbReference>
<dbReference type="SUPFAM" id="SSF103473">
    <property type="entry name" value="MFS general substrate transporter"/>
    <property type="match status" value="1"/>
</dbReference>
<feature type="compositionally biased region" description="Polar residues" evidence="6">
    <location>
        <begin position="71"/>
        <end position="85"/>
    </location>
</feature>
<dbReference type="STRING" id="367110.Q7S9Y0"/>
<keyword evidence="2" id="KW-0813">Transport</keyword>
<dbReference type="Pfam" id="PF07690">
    <property type="entry name" value="MFS_1"/>
    <property type="match status" value="1"/>
</dbReference>
<evidence type="ECO:0000256" key="3">
    <source>
        <dbReference type="ARBA" id="ARBA00022692"/>
    </source>
</evidence>
<feature type="region of interest" description="Disordered" evidence="6">
    <location>
        <begin position="580"/>
        <end position="623"/>
    </location>
</feature>
<keyword evidence="4 7" id="KW-1133">Transmembrane helix</keyword>
<feature type="compositionally biased region" description="Polar residues" evidence="6">
    <location>
        <begin position="20"/>
        <end position="32"/>
    </location>
</feature>
<dbReference type="Gene3D" id="1.20.1250.20">
    <property type="entry name" value="MFS general substrate transporter like domains"/>
    <property type="match status" value="1"/>
</dbReference>
<dbReference type="KEGG" id="ncr:NCU07938"/>
<proteinExistence type="predicted"/>
<feature type="region of interest" description="Disordered" evidence="6">
    <location>
        <begin position="312"/>
        <end position="340"/>
    </location>
</feature>
<feature type="domain" description="Major facilitator superfamily (MFS) profile" evidence="8">
    <location>
        <begin position="106"/>
        <end position="569"/>
    </location>
</feature>
<feature type="transmembrane region" description="Helical" evidence="7">
    <location>
        <begin position="201"/>
        <end position="223"/>
    </location>
</feature>
<evidence type="ECO:0000256" key="4">
    <source>
        <dbReference type="ARBA" id="ARBA00022989"/>
    </source>
</evidence>
<feature type="compositionally biased region" description="Polar residues" evidence="6">
    <location>
        <begin position="1"/>
        <end position="13"/>
    </location>
</feature>
<feature type="transmembrane region" description="Helical" evidence="7">
    <location>
        <begin position="105"/>
        <end position="127"/>
    </location>
</feature>
<dbReference type="RefSeq" id="XP_962454.1">
    <property type="nucleotide sequence ID" value="XM_957361.2"/>
</dbReference>
<feature type="compositionally biased region" description="Pro residues" evidence="6">
    <location>
        <begin position="58"/>
        <end position="68"/>
    </location>
</feature>
<dbReference type="InterPro" id="IPR036259">
    <property type="entry name" value="MFS_trans_sf"/>
</dbReference>
<dbReference type="PROSITE" id="PS50850">
    <property type="entry name" value="MFS"/>
    <property type="match status" value="1"/>
</dbReference>
<dbReference type="OMA" id="DAMGRGW"/>
<dbReference type="PANTHER" id="PTHR23502:SF51">
    <property type="entry name" value="QUINIDINE RESISTANCE PROTEIN 1-RELATED"/>
    <property type="match status" value="1"/>
</dbReference>
<feature type="transmembrane region" description="Helical" evidence="7">
    <location>
        <begin position="520"/>
        <end position="538"/>
    </location>
</feature>
<evidence type="ECO:0000259" key="8">
    <source>
        <dbReference type="PROSITE" id="PS50850"/>
    </source>
</evidence>
<accession>Q7S9Y0</accession>
<dbReference type="GO" id="GO:0022857">
    <property type="term" value="F:transmembrane transporter activity"/>
    <property type="evidence" value="ECO:0000318"/>
    <property type="project" value="GO_Central"/>
</dbReference>
<feature type="compositionally biased region" description="Basic residues" evidence="6">
    <location>
        <begin position="312"/>
        <end position="321"/>
    </location>
</feature>
<dbReference type="VEuPathDB" id="FungiDB:NCU07938"/>
<dbReference type="GO" id="GO:0005886">
    <property type="term" value="C:plasma membrane"/>
    <property type="evidence" value="ECO:0000318"/>
    <property type="project" value="GO_Central"/>
</dbReference>
<evidence type="ECO:0000313" key="10">
    <source>
        <dbReference type="Proteomes" id="UP000001805"/>
    </source>
</evidence>
<gene>
    <name evidence="9" type="ORF">NCU07938</name>
</gene>
<reference evidence="9" key="2">
    <citation type="submission" date="2013-04" db="EMBL/GenBank/DDBJ databases">
        <title>The Genome Sequence of Neurospora crassa strain OR74A.</title>
        <authorList>
            <consortium name="The Broad Institute Genome Sequencing Platform"/>
            <person name="Galagan J."/>
            <person name="Henn M.R."/>
            <person name="Hood H."/>
            <person name="Radford A."/>
            <person name="Collins R.A."/>
            <person name="Walker B."/>
            <person name="Young S.K."/>
            <person name="Zeng Q."/>
            <person name="Gargeya S."/>
            <person name="Fitzgerald M."/>
            <person name="Haas B."/>
            <person name="Abouelleil A."/>
            <person name="Allen A.W."/>
            <person name="Alvarado L."/>
            <person name="Arachchi H.M."/>
            <person name="Berlin A."/>
            <person name="Chapman S.B."/>
            <person name="Chen Z."/>
            <person name="Gainer-Dewar J."/>
            <person name="Gnerre S."/>
            <person name="Goldberg J."/>
            <person name="Griggs A."/>
            <person name="Gujja S."/>
            <person name="Hansen M."/>
            <person name="Howarth C."/>
            <person name="Imamovic A."/>
            <person name="Ireland A."/>
            <person name="Larimer J.B."/>
            <person name="McCowan C."/>
            <person name="Murphy C."/>
            <person name="Pearson M.D."/>
            <person name="Poon T.W."/>
            <person name="Priest M."/>
            <person name="Roberts A."/>
            <person name="Saif S."/>
            <person name="Shea T.D."/>
            <person name="Sisk P."/>
            <person name="Shea T."/>
            <person name="Sykes S."/>
            <person name="Zucker J."/>
            <person name="Kodira C."/>
            <person name="Bowman B."/>
            <person name="Colot H."/>
            <person name="Ebbole D."/>
            <person name="Rasmussen C."/>
            <person name="Baker C."/>
            <person name="Kalkman E."/>
            <person name="Chen C.-H."/>
            <person name="Shi M."/>
            <person name="Mathur R."/>
            <person name="Lambreghts R."/>
            <person name="Collopy P."/>
            <person name="Mehra A."/>
            <person name="Schweredtfeger C."/>
            <person name="Hong C."/>
            <person name="Belden W."/>
            <person name="Glass N.L."/>
            <person name="Borkovich K."/>
            <person name="Dunlap J."/>
            <person name="Lander E."/>
            <person name="Wortman J."/>
            <person name="Nusbaum C."/>
            <person name="Sachs M."/>
            <person name="Birren B."/>
        </authorList>
    </citation>
    <scope>NUCLEOTIDE SEQUENCE</scope>
    <source>
        <strain evidence="9">OR74A</strain>
    </source>
</reference>
<feature type="transmembrane region" description="Helical" evidence="7">
    <location>
        <begin position="172"/>
        <end position="189"/>
    </location>
</feature>
<feature type="transmembrane region" description="Helical" evidence="7">
    <location>
        <begin position="258"/>
        <end position="279"/>
    </location>
</feature>
<dbReference type="EMBL" id="CM002239">
    <property type="protein sequence ID" value="EAA33218.1"/>
    <property type="molecule type" value="Genomic_DNA"/>
</dbReference>
<dbReference type="Proteomes" id="UP000001805">
    <property type="component" value="Chromosome 4, Linkage Group IV"/>
</dbReference>
<dbReference type="InterPro" id="IPR011701">
    <property type="entry name" value="MFS"/>
</dbReference>
<dbReference type="FunFam" id="1.20.1720.10:FF:000009">
    <property type="entry name" value="MFS multidrug transporter"/>
    <property type="match status" value="1"/>
</dbReference>
<feature type="compositionally biased region" description="Basic and acidic residues" evidence="6">
    <location>
        <begin position="609"/>
        <end position="621"/>
    </location>
</feature>
<evidence type="ECO:0000256" key="5">
    <source>
        <dbReference type="ARBA" id="ARBA00023136"/>
    </source>
</evidence>
<dbReference type="GO" id="GO:0055085">
    <property type="term" value="P:transmembrane transport"/>
    <property type="evidence" value="ECO:0000318"/>
    <property type="project" value="GO_Central"/>
</dbReference>
<evidence type="ECO:0000256" key="6">
    <source>
        <dbReference type="SAM" id="MobiDB-lite"/>
    </source>
</evidence>
<feature type="region of interest" description="Disordered" evidence="6">
    <location>
        <begin position="1"/>
        <end position="85"/>
    </location>
</feature>
<evidence type="ECO:0000256" key="7">
    <source>
        <dbReference type="SAM" id="Phobius"/>
    </source>
</evidence>
<evidence type="ECO:0000256" key="1">
    <source>
        <dbReference type="ARBA" id="ARBA00004141"/>
    </source>
</evidence>
<feature type="transmembrane region" description="Helical" evidence="7">
    <location>
        <begin position="484"/>
        <end position="508"/>
    </location>
</feature>
<evidence type="ECO:0000256" key="2">
    <source>
        <dbReference type="ARBA" id="ARBA00022448"/>
    </source>
</evidence>
<organism evidence="9 10">
    <name type="scientific">Neurospora crassa (strain ATCC 24698 / 74-OR23-1A / CBS 708.71 / DSM 1257 / FGSC 987)</name>
    <dbReference type="NCBI Taxonomy" id="367110"/>
    <lineage>
        <taxon>Eukaryota</taxon>
        <taxon>Fungi</taxon>
        <taxon>Dikarya</taxon>
        <taxon>Ascomycota</taxon>
        <taxon>Pezizomycotina</taxon>
        <taxon>Sordariomycetes</taxon>
        <taxon>Sordariomycetidae</taxon>
        <taxon>Sordariales</taxon>
        <taxon>Sordariaceae</taxon>
        <taxon>Neurospora</taxon>
    </lineage>
</organism>
<dbReference type="PaxDb" id="5141-EFNCRP00000008153"/>
<comment type="subcellular location">
    <subcellularLocation>
        <location evidence="1">Membrane</location>
        <topology evidence="1">Multi-pass membrane protein</topology>
    </subcellularLocation>
</comment>
<feature type="transmembrane region" description="Helical" evidence="7">
    <location>
        <begin position="454"/>
        <end position="472"/>
    </location>
</feature>
<evidence type="ECO:0000313" key="9">
    <source>
        <dbReference type="EMBL" id="EAA33218.1"/>
    </source>
</evidence>
<feature type="transmembrane region" description="Helical" evidence="7">
    <location>
        <begin position="544"/>
        <end position="565"/>
    </location>
</feature>